<accession>A0A3G5AET6</accession>
<sequence>MDKFNRLEEEVCGKKEFIICTIINIIINLFILFVAATIITIPFLFKPECRMQMCQYQLLDLGDAWFVCNISSIDFPNHFCVKETYSSCCRFMADCYEENDDMMKLNSIHESKCYIRNLKRDNGCPQNSCTLIDTDRLYPIFCFFIGALLIIGSIIYFIFIINFICMYTCMRNNNSEPRAENC</sequence>
<protein>
    <submittedName>
        <fullName evidence="2">Uncharacterized protein</fullName>
    </submittedName>
</protein>
<evidence type="ECO:0000313" key="2">
    <source>
        <dbReference type="EMBL" id="AYV85648.1"/>
    </source>
</evidence>
<reference evidence="2" key="1">
    <citation type="submission" date="2018-10" db="EMBL/GenBank/DDBJ databases">
        <title>Hidden diversity of soil giant viruses.</title>
        <authorList>
            <person name="Schulz F."/>
            <person name="Alteio L."/>
            <person name="Goudeau D."/>
            <person name="Ryan E.M."/>
            <person name="Malmstrom R.R."/>
            <person name="Blanchard J."/>
            <person name="Woyke T."/>
        </authorList>
    </citation>
    <scope>NUCLEOTIDE SEQUENCE</scope>
    <source>
        <strain evidence="2">SAV1</strain>
    </source>
</reference>
<organism evidence="2">
    <name type="scientific">Satyrvirus sp</name>
    <dbReference type="NCBI Taxonomy" id="2487771"/>
    <lineage>
        <taxon>Viruses</taxon>
        <taxon>Varidnaviria</taxon>
        <taxon>Bamfordvirae</taxon>
        <taxon>Nucleocytoviricota</taxon>
        <taxon>Megaviricetes</taxon>
        <taxon>Imitervirales</taxon>
        <taxon>Mimiviridae</taxon>
        <taxon>Megamimivirinae</taxon>
    </lineage>
</organism>
<feature type="transmembrane region" description="Helical" evidence="1">
    <location>
        <begin position="21"/>
        <end position="45"/>
    </location>
</feature>
<keyword evidence="1" id="KW-1133">Transmembrane helix</keyword>
<feature type="transmembrane region" description="Helical" evidence="1">
    <location>
        <begin position="137"/>
        <end position="165"/>
    </location>
</feature>
<keyword evidence="1" id="KW-0472">Membrane</keyword>
<proteinExistence type="predicted"/>
<evidence type="ECO:0000256" key="1">
    <source>
        <dbReference type="SAM" id="Phobius"/>
    </source>
</evidence>
<dbReference type="EMBL" id="MK072464">
    <property type="protein sequence ID" value="AYV85648.1"/>
    <property type="molecule type" value="Genomic_DNA"/>
</dbReference>
<gene>
    <name evidence="2" type="ORF">Satyrvirus28_6</name>
</gene>
<keyword evidence="1" id="KW-0812">Transmembrane</keyword>
<name>A0A3G5AET6_9VIRU</name>